<name>A0A3D9H176_9FLAO</name>
<protein>
    <recommendedName>
        <fullName evidence="4">Outer membrane protein with beta-barrel domain</fullName>
    </recommendedName>
</protein>
<evidence type="ECO:0000313" key="2">
    <source>
        <dbReference type="EMBL" id="RED43253.1"/>
    </source>
</evidence>
<evidence type="ECO:0008006" key="4">
    <source>
        <dbReference type="Google" id="ProtNLM"/>
    </source>
</evidence>
<feature type="coiled-coil region" evidence="1">
    <location>
        <begin position="32"/>
        <end position="88"/>
    </location>
</feature>
<dbReference type="OrthoDB" id="1466811at2"/>
<dbReference type="EMBL" id="QRDV01000006">
    <property type="protein sequence ID" value="RED43253.1"/>
    <property type="molecule type" value="Genomic_DNA"/>
</dbReference>
<dbReference type="RefSeq" id="WP_115817938.1">
    <property type="nucleotide sequence ID" value="NZ_QRDV01000006.1"/>
</dbReference>
<dbReference type="AlphaFoldDB" id="A0A3D9H176"/>
<organism evidence="2 3">
    <name type="scientific">Winogradskyella eximia</name>
    <dbReference type="NCBI Taxonomy" id="262006"/>
    <lineage>
        <taxon>Bacteria</taxon>
        <taxon>Pseudomonadati</taxon>
        <taxon>Bacteroidota</taxon>
        <taxon>Flavobacteriia</taxon>
        <taxon>Flavobacteriales</taxon>
        <taxon>Flavobacteriaceae</taxon>
        <taxon>Winogradskyella</taxon>
    </lineage>
</organism>
<gene>
    <name evidence="2" type="ORF">DFQ10_106166</name>
</gene>
<reference evidence="2 3" key="1">
    <citation type="submission" date="2018-07" db="EMBL/GenBank/DDBJ databases">
        <title>Genomic Encyclopedia of Type Strains, Phase III (KMG-III): the genomes of soil and plant-associated and newly described type strains.</title>
        <authorList>
            <person name="Whitman W."/>
        </authorList>
    </citation>
    <scope>NUCLEOTIDE SEQUENCE [LARGE SCALE GENOMIC DNA]</scope>
    <source>
        <strain evidence="2 3">CECT 7946</strain>
    </source>
</reference>
<keyword evidence="1" id="KW-0175">Coiled coil</keyword>
<keyword evidence="3" id="KW-1185">Reference proteome</keyword>
<evidence type="ECO:0000256" key="1">
    <source>
        <dbReference type="SAM" id="Coils"/>
    </source>
</evidence>
<evidence type="ECO:0000313" key="3">
    <source>
        <dbReference type="Proteomes" id="UP000256980"/>
    </source>
</evidence>
<dbReference type="Proteomes" id="UP000256980">
    <property type="component" value="Unassembled WGS sequence"/>
</dbReference>
<proteinExistence type="predicted"/>
<accession>A0A3D9H176</accession>
<sequence>MNTITRLLVFLILILSFATIQGQTKELDSIKVAKMNDKISDLEEDRTKIEEQEKSILKLKISKINKRLDSKEITAEEAENLKKEAAKTAALNIENRREIIDQKIALLQRNGYDAYQYKRVDEGNRLILRIGGDESTSESFIYVGDRADDKPRKYDRRTTEDIVFAFGFNNTLTDGQDLEDSPYKLGGSGFIELGYAWKTRIFENTNFWRLKYGFSMQWNKLKIKDNNYLVNTDGNISLQEYPLDADKIKFRTTNLVIPMHLEFGPSKKIEKEDYFRYSTFKKLKVGLGGYAGLNIGNMQKIKYKEDGEREKDKQRDQLEVSEFIYGLSGYVALGNVALYVKYDLNPLFKNQVVDQNNISVGLRFDMD</sequence>
<comment type="caution">
    <text evidence="2">The sequence shown here is derived from an EMBL/GenBank/DDBJ whole genome shotgun (WGS) entry which is preliminary data.</text>
</comment>